<protein>
    <submittedName>
        <fullName evidence="1">Uncharacterized protein</fullName>
    </submittedName>
</protein>
<sequence>MPPWLKFPALENFPKVILNHPAMITAWNTDNYITKANIILVAWSPAANGEHQPQLDTSEVM</sequence>
<comment type="caution">
    <text evidence="1">The sequence shown here is derived from an EMBL/GenBank/DDBJ whole genome shotgun (WGS) entry which is preliminary data.</text>
</comment>
<name>A0A9W9FJ87_9EURO</name>
<evidence type="ECO:0000313" key="1">
    <source>
        <dbReference type="EMBL" id="KAJ5101133.1"/>
    </source>
</evidence>
<dbReference type="EMBL" id="JAPQKH010000004">
    <property type="protein sequence ID" value="KAJ5101133.1"/>
    <property type="molecule type" value="Genomic_DNA"/>
</dbReference>
<reference evidence="1" key="1">
    <citation type="submission" date="2022-11" db="EMBL/GenBank/DDBJ databases">
        <authorList>
            <person name="Petersen C."/>
        </authorList>
    </citation>
    <scope>NUCLEOTIDE SEQUENCE</scope>
    <source>
        <strain evidence="1">IBT 30069</strain>
    </source>
</reference>
<evidence type="ECO:0000313" key="2">
    <source>
        <dbReference type="Proteomes" id="UP001149165"/>
    </source>
</evidence>
<dbReference type="AlphaFoldDB" id="A0A9W9FJ87"/>
<dbReference type="Proteomes" id="UP001149165">
    <property type="component" value="Unassembled WGS sequence"/>
</dbReference>
<gene>
    <name evidence="1" type="ORF">N7456_007185</name>
</gene>
<reference evidence="1" key="2">
    <citation type="journal article" date="2023" name="IMA Fungus">
        <title>Comparative genomic study of the Penicillium genus elucidates a diverse pangenome and 15 lateral gene transfer events.</title>
        <authorList>
            <person name="Petersen C."/>
            <person name="Sorensen T."/>
            <person name="Nielsen M.R."/>
            <person name="Sondergaard T.E."/>
            <person name="Sorensen J.L."/>
            <person name="Fitzpatrick D.A."/>
            <person name="Frisvad J.C."/>
            <person name="Nielsen K.L."/>
        </authorList>
    </citation>
    <scope>NUCLEOTIDE SEQUENCE</scope>
    <source>
        <strain evidence="1">IBT 30069</strain>
    </source>
</reference>
<organism evidence="1 2">
    <name type="scientific">Penicillium angulare</name>
    <dbReference type="NCBI Taxonomy" id="116970"/>
    <lineage>
        <taxon>Eukaryota</taxon>
        <taxon>Fungi</taxon>
        <taxon>Dikarya</taxon>
        <taxon>Ascomycota</taxon>
        <taxon>Pezizomycotina</taxon>
        <taxon>Eurotiomycetes</taxon>
        <taxon>Eurotiomycetidae</taxon>
        <taxon>Eurotiales</taxon>
        <taxon>Aspergillaceae</taxon>
        <taxon>Penicillium</taxon>
    </lineage>
</organism>
<keyword evidence="2" id="KW-1185">Reference proteome</keyword>
<accession>A0A9W9FJ87</accession>
<proteinExistence type="predicted"/>